<organism evidence="1">
    <name type="scientific">bioreactor metagenome</name>
    <dbReference type="NCBI Taxonomy" id="1076179"/>
    <lineage>
        <taxon>unclassified sequences</taxon>
        <taxon>metagenomes</taxon>
        <taxon>ecological metagenomes</taxon>
    </lineage>
</organism>
<dbReference type="PROSITE" id="PS51257">
    <property type="entry name" value="PROKAR_LIPOPROTEIN"/>
    <property type="match status" value="1"/>
</dbReference>
<comment type="caution">
    <text evidence="1">The sequence shown here is derived from an EMBL/GenBank/DDBJ whole genome shotgun (WGS) entry which is preliminary data.</text>
</comment>
<reference evidence="1" key="1">
    <citation type="submission" date="2019-08" db="EMBL/GenBank/DDBJ databases">
        <authorList>
            <person name="Kucharzyk K."/>
            <person name="Murdoch R.W."/>
            <person name="Higgins S."/>
            <person name="Loffler F."/>
        </authorList>
    </citation>
    <scope>NUCLEOTIDE SEQUENCE</scope>
</reference>
<sequence>MKKIVALLVIVFSIISFSSCKEEDPSSSKPSYTNISLKDAQMYVGLERNVVEDMLESKGYFFKPFFVDALKSPPPYYSVVYINSDNTVWYELLFTLETNIIFQVNVFKKSIIRNYSISNYEYCQRECILATNNNIDYQYTGYIYEAYDSQSEFQNFFDANKSIIDYCAEGWNSTNISYGVAFIEKNEEISNVNDTITIVQSNKYYLLKVGYSDLTFFKSMDIK</sequence>
<gene>
    <name evidence="1" type="ORF">SDC9_22746</name>
</gene>
<dbReference type="AlphaFoldDB" id="A0A644UD22"/>
<evidence type="ECO:0008006" key="2">
    <source>
        <dbReference type="Google" id="ProtNLM"/>
    </source>
</evidence>
<proteinExistence type="predicted"/>
<evidence type="ECO:0000313" key="1">
    <source>
        <dbReference type="EMBL" id="MPL76895.1"/>
    </source>
</evidence>
<name>A0A644UD22_9ZZZZ</name>
<accession>A0A644UD22</accession>
<protein>
    <recommendedName>
        <fullName evidence="2">Lipoprotein</fullName>
    </recommendedName>
</protein>
<dbReference type="EMBL" id="VSSQ01000101">
    <property type="protein sequence ID" value="MPL76895.1"/>
    <property type="molecule type" value="Genomic_DNA"/>
</dbReference>